<organism evidence="2 3">
    <name type="scientific">Stylosanthes scabra</name>
    <dbReference type="NCBI Taxonomy" id="79078"/>
    <lineage>
        <taxon>Eukaryota</taxon>
        <taxon>Viridiplantae</taxon>
        <taxon>Streptophyta</taxon>
        <taxon>Embryophyta</taxon>
        <taxon>Tracheophyta</taxon>
        <taxon>Spermatophyta</taxon>
        <taxon>Magnoliopsida</taxon>
        <taxon>eudicotyledons</taxon>
        <taxon>Gunneridae</taxon>
        <taxon>Pentapetalae</taxon>
        <taxon>rosids</taxon>
        <taxon>fabids</taxon>
        <taxon>Fabales</taxon>
        <taxon>Fabaceae</taxon>
        <taxon>Papilionoideae</taxon>
        <taxon>50 kb inversion clade</taxon>
        <taxon>dalbergioids sensu lato</taxon>
        <taxon>Dalbergieae</taxon>
        <taxon>Pterocarpus clade</taxon>
        <taxon>Stylosanthes</taxon>
    </lineage>
</organism>
<feature type="compositionally biased region" description="Polar residues" evidence="1">
    <location>
        <begin position="8"/>
        <end position="21"/>
    </location>
</feature>
<feature type="compositionally biased region" description="Polar residues" evidence="1">
    <location>
        <begin position="36"/>
        <end position="51"/>
    </location>
</feature>
<reference evidence="2 3" key="1">
    <citation type="journal article" date="2023" name="Plants (Basel)">
        <title>Bridging the Gap: Combining Genomics and Transcriptomics Approaches to Understand Stylosanthes scabra, an Orphan Legume from the Brazilian Caatinga.</title>
        <authorList>
            <person name="Ferreira-Neto J.R.C."/>
            <person name="da Silva M.D."/>
            <person name="Binneck E."/>
            <person name="de Melo N.F."/>
            <person name="da Silva R.H."/>
            <person name="de Melo A.L.T.M."/>
            <person name="Pandolfi V."/>
            <person name="Bustamante F.O."/>
            <person name="Brasileiro-Vidal A.C."/>
            <person name="Benko-Iseppon A.M."/>
        </authorList>
    </citation>
    <scope>NUCLEOTIDE SEQUENCE [LARGE SCALE GENOMIC DNA]</scope>
    <source>
        <tissue evidence="2">Leaves</tissue>
    </source>
</reference>
<dbReference type="EMBL" id="JASCZI010124902">
    <property type="protein sequence ID" value="MED6166139.1"/>
    <property type="molecule type" value="Genomic_DNA"/>
</dbReference>
<proteinExistence type="predicted"/>
<evidence type="ECO:0000256" key="1">
    <source>
        <dbReference type="SAM" id="MobiDB-lite"/>
    </source>
</evidence>
<sequence>MVDANYGNEKNISPSCGNSPPDSGLPKRCFDDSFEELNSSFPPTKKTQLSHDSNKEHVVNV</sequence>
<feature type="region of interest" description="Disordered" evidence="1">
    <location>
        <begin position="1"/>
        <end position="61"/>
    </location>
</feature>
<protein>
    <submittedName>
        <fullName evidence="2">Uncharacterized protein</fullName>
    </submittedName>
</protein>
<comment type="caution">
    <text evidence="2">The sequence shown here is derived from an EMBL/GenBank/DDBJ whole genome shotgun (WGS) entry which is preliminary data.</text>
</comment>
<feature type="compositionally biased region" description="Basic and acidic residues" evidence="1">
    <location>
        <begin position="52"/>
        <end position="61"/>
    </location>
</feature>
<keyword evidence="3" id="KW-1185">Reference proteome</keyword>
<gene>
    <name evidence="2" type="ORF">PIB30_106060</name>
</gene>
<evidence type="ECO:0000313" key="2">
    <source>
        <dbReference type="EMBL" id="MED6166139.1"/>
    </source>
</evidence>
<evidence type="ECO:0000313" key="3">
    <source>
        <dbReference type="Proteomes" id="UP001341840"/>
    </source>
</evidence>
<name>A0ABU6UZ39_9FABA</name>
<dbReference type="Proteomes" id="UP001341840">
    <property type="component" value="Unassembled WGS sequence"/>
</dbReference>
<accession>A0ABU6UZ39</accession>